<name>A0A0P7WZM7_SCLFO</name>
<evidence type="ECO:0000256" key="3">
    <source>
        <dbReference type="SAM" id="MobiDB-lite"/>
    </source>
</evidence>
<organism evidence="5 6">
    <name type="scientific">Scleropages formosus</name>
    <name type="common">Asian bonytongue</name>
    <name type="synonym">Osteoglossum formosum</name>
    <dbReference type="NCBI Taxonomy" id="113540"/>
    <lineage>
        <taxon>Eukaryota</taxon>
        <taxon>Metazoa</taxon>
        <taxon>Chordata</taxon>
        <taxon>Craniata</taxon>
        <taxon>Vertebrata</taxon>
        <taxon>Euteleostomi</taxon>
        <taxon>Actinopterygii</taxon>
        <taxon>Neopterygii</taxon>
        <taxon>Teleostei</taxon>
        <taxon>Osteoglossocephala</taxon>
        <taxon>Osteoglossomorpha</taxon>
        <taxon>Osteoglossiformes</taxon>
        <taxon>Osteoglossidae</taxon>
        <taxon>Scleropages</taxon>
    </lineage>
</organism>
<feature type="domain" description="SH3" evidence="4">
    <location>
        <begin position="96"/>
        <end position="157"/>
    </location>
</feature>
<dbReference type="AlphaFoldDB" id="A0A0P7WZM7"/>
<comment type="caution">
    <text evidence="5">The sequence shown here is derived from an EMBL/GenBank/DDBJ whole genome shotgun (WGS) entry which is preliminary data.</text>
</comment>
<evidence type="ECO:0000259" key="4">
    <source>
        <dbReference type="PROSITE" id="PS50002"/>
    </source>
</evidence>
<feature type="domain" description="SH3" evidence="4">
    <location>
        <begin position="22"/>
        <end position="81"/>
    </location>
</feature>
<dbReference type="SMART" id="SM00326">
    <property type="entry name" value="SH3"/>
    <property type="match status" value="3"/>
</dbReference>
<gene>
    <name evidence="5" type="ORF">Z043_113940</name>
</gene>
<keyword evidence="1 2" id="KW-0728">SH3 domain</keyword>
<evidence type="ECO:0000256" key="1">
    <source>
        <dbReference type="ARBA" id="ARBA00022443"/>
    </source>
</evidence>
<dbReference type="Pfam" id="PF14604">
    <property type="entry name" value="SH3_9"/>
    <property type="match status" value="1"/>
</dbReference>
<protein>
    <recommendedName>
        <fullName evidence="4">SH3 domain-containing protein</fullName>
    </recommendedName>
</protein>
<dbReference type="PANTHER" id="PTHR14167">
    <property type="entry name" value="SH3 DOMAIN-CONTAINING"/>
    <property type="match status" value="1"/>
</dbReference>
<sequence>MFSVLSPMGSPRTEESHSKPGEKMKAARAKFHFRAQLPSELTLQKGDVVYIHRQVDANWFHGEHHGKAGLFPASYVEILPPSEKPMPIRVPIVQVLEYGEAVALYNFTADMPVELSLQKGERICVIRCIDEHWLEGRLPNSSRTGIFPISYVQVIKMPRTKSVEDNPISHSSISISPLSLGVSDHSPQSFAAQPDPEPCLPPLPKQPPFPGSNPKSLSPPGHRGTVACLLQLPQSYSPSLVYSHTEPTLTTELSSHLPDSTPSPTSHTIQTGVVTNQWGGAQLATCPSVNREDGSDVAMYRAVYNYIPQNRDELELREGDLVRVMEKCDDGWFVVA</sequence>
<dbReference type="InterPro" id="IPR001452">
    <property type="entry name" value="SH3_domain"/>
</dbReference>
<feature type="compositionally biased region" description="Pro residues" evidence="3">
    <location>
        <begin position="195"/>
        <end position="211"/>
    </location>
</feature>
<proteinExistence type="predicted"/>
<dbReference type="SUPFAM" id="SSF50044">
    <property type="entry name" value="SH3-domain"/>
    <property type="match status" value="3"/>
</dbReference>
<dbReference type="PROSITE" id="PS50002">
    <property type="entry name" value="SH3"/>
    <property type="match status" value="3"/>
</dbReference>
<dbReference type="Gene3D" id="2.30.30.40">
    <property type="entry name" value="SH3 Domains"/>
    <property type="match status" value="3"/>
</dbReference>
<reference evidence="5 6" key="1">
    <citation type="submission" date="2015-08" db="EMBL/GenBank/DDBJ databases">
        <title>The genome of the Asian arowana (Scleropages formosus).</title>
        <authorList>
            <person name="Tan M.H."/>
            <person name="Gan H.M."/>
            <person name="Croft L.J."/>
            <person name="Austin C.M."/>
        </authorList>
    </citation>
    <scope>NUCLEOTIDE SEQUENCE [LARGE SCALE GENOMIC DNA]</scope>
    <source>
        <strain evidence="5">Aro1</strain>
    </source>
</reference>
<dbReference type="PRINTS" id="PR00499">
    <property type="entry name" value="P67PHOX"/>
</dbReference>
<dbReference type="PANTHER" id="PTHR14167:SF54">
    <property type="entry name" value="VINEXIN"/>
    <property type="match status" value="1"/>
</dbReference>
<dbReference type="InterPro" id="IPR050384">
    <property type="entry name" value="Endophilin_SH3RF"/>
</dbReference>
<feature type="region of interest" description="Disordered" evidence="3">
    <location>
        <begin position="182"/>
        <end position="224"/>
    </location>
</feature>
<feature type="domain" description="SH3" evidence="4">
    <location>
        <begin position="295"/>
        <end position="336"/>
    </location>
</feature>
<dbReference type="PRINTS" id="PR00452">
    <property type="entry name" value="SH3DOMAIN"/>
</dbReference>
<accession>A0A0P7WZM7</accession>
<evidence type="ECO:0000313" key="5">
    <source>
        <dbReference type="EMBL" id="KPP67469.1"/>
    </source>
</evidence>
<feature type="region of interest" description="Disordered" evidence="3">
    <location>
        <begin position="1"/>
        <end position="24"/>
    </location>
</feature>
<evidence type="ECO:0000313" key="6">
    <source>
        <dbReference type="Proteomes" id="UP000034805"/>
    </source>
</evidence>
<dbReference type="Proteomes" id="UP000034805">
    <property type="component" value="Unassembled WGS sequence"/>
</dbReference>
<dbReference type="InterPro" id="IPR036028">
    <property type="entry name" value="SH3-like_dom_sf"/>
</dbReference>
<evidence type="ECO:0000256" key="2">
    <source>
        <dbReference type="PROSITE-ProRule" id="PRU00192"/>
    </source>
</evidence>
<dbReference type="EMBL" id="JARO02005033">
    <property type="protein sequence ID" value="KPP67469.1"/>
    <property type="molecule type" value="Genomic_DNA"/>
</dbReference>
<feature type="compositionally biased region" description="Basic and acidic residues" evidence="3">
    <location>
        <begin position="12"/>
        <end position="24"/>
    </location>
</feature>
<dbReference type="Pfam" id="PF00018">
    <property type="entry name" value="SH3_1"/>
    <property type="match status" value="1"/>
</dbReference>
<dbReference type="Pfam" id="PF07653">
    <property type="entry name" value="SH3_2"/>
    <property type="match status" value="1"/>
</dbReference>